<dbReference type="CDD" id="cd00161">
    <property type="entry name" value="beta-trefoil_Ricin-like"/>
    <property type="match status" value="1"/>
</dbReference>
<gene>
    <name evidence="1" type="ORF">GCM10009639_03760</name>
</gene>
<comment type="caution">
    <text evidence="1">The sequence shown here is derived from an EMBL/GenBank/DDBJ whole genome shotgun (WGS) entry which is preliminary data.</text>
</comment>
<evidence type="ECO:0000313" key="1">
    <source>
        <dbReference type="EMBL" id="GAA1383453.1"/>
    </source>
</evidence>
<reference evidence="1 2" key="1">
    <citation type="journal article" date="2019" name="Int. J. Syst. Evol. Microbiol.">
        <title>The Global Catalogue of Microorganisms (GCM) 10K type strain sequencing project: providing services to taxonomists for standard genome sequencing and annotation.</title>
        <authorList>
            <consortium name="The Broad Institute Genomics Platform"/>
            <consortium name="The Broad Institute Genome Sequencing Center for Infectious Disease"/>
            <person name="Wu L."/>
            <person name="Ma J."/>
        </authorList>
    </citation>
    <scope>NUCLEOTIDE SEQUENCE [LARGE SCALE GENOMIC DNA]</scope>
    <source>
        <strain evidence="1 2">JCM 12393</strain>
    </source>
</reference>
<dbReference type="Proteomes" id="UP001499863">
    <property type="component" value="Unassembled WGS sequence"/>
</dbReference>
<protein>
    <submittedName>
        <fullName evidence="1">Uncharacterized protein</fullName>
    </submittedName>
</protein>
<evidence type="ECO:0000313" key="2">
    <source>
        <dbReference type="Proteomes" id="UP001499863"/>
    </source>
</evidence>
<accession>A0ABN1XJN2</accession>
<keyword evidence="2" id="KW-1185">Reference proteome</keyword>
<proteinExistence type="predicted"/>
<dbReference type="EMBL" id="BAAAKJ010000019">
    <property type="protein sequence ID" value="GAA1383453.1"/>
    <property type="molecule type" value="Genomic_DNA"/>
</dbReference>
<dbReference type="Gene3D" id="2.80.10.50">
    <property type="match status" value="1"/>
</dbReference>
<sequence length="362" mass="39852">MADWPAEPFVLRPHTAPSQAVRADAGEGRAVTLVPDGGAAPHTWAAERFRVAQSRIRHVATGLYLTAEGTTAGAAVTLRPKFPDDGKDTSYWRQTWRAYTPSGTERVKAINDFSGCVLGLAAPTGAAAGRPLALEANAGAQDQTCTTWLPTAPAAPQADPVAGLAPGTGRVRVTARLYERRSRVIEFIDEPYLLEVAGRTLAAGTALDSFAFDDFSRTTWYRKEKEDGLTAYTEGFEGPGRVRKTFHRLAGDPARYVDADEVDVHYVPPKVVARTNFPARLFDRIGGSEALVRTDHRLSSGHAFYSRPERREGTYYAKRDGAGTVIQWDRSWIADNDTEHKVFLCFDGRYFIDERDITWATD</sequence>
<name>A0ABN1XJN2_9ACTN</name>
<dbReference type="RefSeq" id="WP_344324532.1">
    <property type="nucleotide sequence ID" value="NZ_BAAAKJ010000019.1"/>
</dbReference>
<organism evidence="1 2">
    <name type="scientific">Kitasatospora putterlickiae</name>
    <dbReference type="NCBI Taxonomy" id="221725"/>
    <lineage>
        <taxon>Bacteria</taxon>
        <taxon>Bacillati</taxon>
        <taxon>Actinomycetota</taxon>
        <taxon>Actinomycetes</taxon>
        <taxon>Kitasatosporales</taxon>
        <taxon>Streptomycetaceae</taxon>
        <taxon>Kitasatospora</taxon>
    </lineage>
</organism>